<proteinExistence type="predicted"/>
<name>A0A381XKP2_9ZZZZ</name>
<feature type="non-terminal residue" evidence="1">
    <location>
        <position position="30"/>
    </location>
</feature>
<sequence>MVRVEQQLTRRLARTATPRDLDFAGNVKEL</sequence>
<accession>A0A381XKP2</accession>
<reference evidence="1" key="1">
    <citation type="submission" date="2018-05" db="EMBL/GenBank/DDBJ databases">
        <authorList>
            <person name="Lanie J.A."/>
            <person name="Ng W.-L."/>
            <person name="Kazmierczak K.M."/>
            <person name="Andrzejewski T.M."/>
            <person name="Davidsen T.M."/>
            <person name="Wayne K.J."/>
            <person name="Tettelin H."/>
            <person name="Glass J.I."/>
            <person name="Rusch D."/>
            <person name="Podicherti R."/>
            <person name="Tsui H.-C.T."/>
            <person name="Winkler M.E."/>
        </authorList>
    </citation>
    <scope>NUCLEOTIDE SEQUENCE</scope>
</reference>
<dbReference type="AlphaFoldDB" id="A0A381XKP2"/>
<evidence type="ECO:0000313" key="1">
    <source>
        <dbReference type="EMBL" id="SVA65259.1"/>
    </source>
</evidence>
<dbReference type="EMBL" id="UINC01015512">
    <property type="protein sequence ID" value="SVA65259.1"/>
    <property type="molecule type" value="Genomic_DNA"/>
</dbReference>
<organism evidence="1">
    <name type="scientific">marine metagenome</name>
    <dbReference type="NCBI Taxonomy" id="408172"/>
    <lineage>
        <taxon>unclassified sequences</taxon>
        <taxon>metagenomes</taxon>
        <taxon>ecological metagenomes</taxon>
    </lineage>
</organism>
<protein>
    <submittedName>
        <fullName evidence="1">Uncharacterized protein</fullName>
    </submittedName>
</protein>
<gene>
    <name evidence="1" type="ORF">METZ01_LOCUS118113</name>
</gene>